<proteinExistence type="predicted"/>
<dbReference type="OrthoDB" id="3927840at2759"/>
<feature type="domain" description="F-box" evidence="2">
    <location>
        <begin position="14"/>
        <end position="59"/>
    </location>
</feature>
<dbReference type="EMBL" id="JAGMVJ010000017">
    <property type="protein sequence ID" value="KAH7078389.1"/>
    <property type="molecule type" value="Genomic_DNA"/>
</dbReference>
<protein>
    <recommendedName>
        <fullName evidence="2">F-box domain-containing protein</fullName>
    </recommendedName>
</protein>
<evidence type="ECO:0000256" key="1">
    <source>
        <dbReference type="SAM" id="MobiDB-lite"/>
    </source>
</evidence>
<evidence type="ECO:0000259" key="2">
    <source>
        <dbReference type="PROSITE" id="PS50181"/>
    </source>
</evidence>
<gene>
    <name evidence="3" type="ORF">FB567DRAFT_607575</name>
</gene>
<feature type="region of interest" description="Disordered" evidence="1">
    <location>
        <begin position="280"/>
        <end position="316"/>
    </location>
</feature>
<dbReference type="InterPro" id="IPR032675">
    <property type="entry name" value="LRR_dom_sf"/>
</dbReference>
<reference evidence="3" key="1">
    <citation type="journal article" date="2021" name="Nat. Commun.">
        <title>Genetic determinants of endophytism in the Arabidopsis root mycobiome.</title>
        <authorList>
            <person name="Mesny F."/>
            <person name="Miyauchi S."/>
            <person name="Thiergart T."/>
            <person name="Pickel B."/>
            <person name="Atanasova L."/>
            <person name="Karlsson M."/>
            <person name="Huettel B."/>
            <person name="Barry K.W."/>
            <person name="Haridas S."/>
            <person name="Chen C."/>
            <person name="Bauer D."/>
            <person name="Andreopoulos W."/>
            <person name="Pangilinan J."/>
            <person name="LaButti K."/>
            <person name="Riley R."/>
            <person name="Lipzen A."/>
            <person name="Clum A."/>
            <person name="Drula E."/>
            <person name="Henrissat B."/>
            <person name="Kohler A."/>
            <person name="Grigoriev I.V."/>
            <person name="Martin F.M."/>
            <person name="Hacquard S."/>
        </authorList>
    </citation>
    <scope>NUCLEOTIDE SEQUENCE</scope>
    <source>
        <strain evidence="3">MPI-SDFR-AT-0120</strain>
    </source>
</reference>
<evidence type="ECO:0000313" key="3">
    <source>
        <dbReference type="EMBL" id="KAH7078389.1"/>
    </source>
</evidence>
<dbReference type="InterPro" id="IPR036047">
    <property type="entry name" value="F-box-like_dom_sf"/>
</dbReference>
<feature type="compositionally biased region" description="Acidic residues" evidence="1">
    <location>
        <begin position="280"/>
        <end position="290"/>
    </location>
</feature>
<keyword evidence="4" id="KW-1185">Reference proteome</keyword>
<sequence length="316" mass="35681">MRHTSQPPQDVANAMGLNSLPAEMISAILEHLRSNDITKLARVSKKYREFAQAALWRSIELHRQDAHHDCFELSVSDSTRRTYLDDHLRDPWSYLDFDGNDRDFDRRNAKFATLVRKVFRTAGKSQAWARIGPLVRHLCLTVTNKSPPQIWDMILSLQNLCSIEVIGENSPIHQLPPYPTSLREPAAKGIRNVRLRGYIPARFVATVCKASASSIISLNLGALEQPKVFVGNAEEQELRQDLGYPLYVAPRGVVWFSDKQAPQLSSLSHIMLCKRGSFDEPPDMSEEEDFETLKSVHACRDRSRPTPGVPQLPLGS</sequence>
<dbReference type="Gene3D" id="3.80.10.10">
    <property type="entry name" value="Ribonuclease Inhibitor"/>
    <property type="match status" value="1"/>
</dbReference>
<dbReference type="PROSITE" id="PS50181">
    <property type="entry name" value="FBOX"/>
    <property type="match status" value="1"/>
</dbReference>
<comment type="caution">
    <text evidence="3">The sequence shown here is derived from an EMBL/GenBank/DDBJ whole genome shotgun (WGS) entry which is preliminary data.</text>
</comment>
<dbReference type="AlphaFoldDB" id="A0A8K0QYD5"/>
<organism evidence="3 4">
    <name type="scientific">Paraphoma chrysanthemicola</name>
    <dbReference type="NCBI Taxonomy" id="798071"/>
    <lineage>
        <taxon>Eukaryota</taxon>
        <taxon>Fungi</taxon>
        <taxon>Dikarya</taxon>
        <taxon>Ascomycota</taxon>
        <taxon>Pezizomycotina</taxon>
        <taxon>Dothideomycetes</taxon>
        <taxon>Pleosporomycetidae</taxon>
        <taxon>Pleosporales</taxon>
        <taxon>Pleosporineae</taxon>
        <taxon>Phaeosphaeriaceae</taxon>
        <taxon>Paraphoma</taxon>
    </lineage>
</organism>
<evidence type="ECO:0000313" key="4">
    <source>
        <dbReference type="Proteomes" id="UP000813461"/>
    </source>
</evidence>
<dbReference type="Proteomes" id="UP000813461">
    <property type="component" value="Unassembled WGS sequence"/>
</dbReference>
<accession>A0A8K0QYD5</accession>
<feature type="compositionally biased region" description="Basic and acidic residues" evidence="1">
    <location>
        <begin position="291"/>
        <end position="304"/>
    </location>
</feature>
<name>A0A8K0QYD5_9PLEO</name>
<dbReference type="Pfam" id="PF12937">
    <property type="entry name" value="F-box-like"/>
    <property type="match status" value="1"/>
</dbReference>
<dbReference type="InterPro" id="IPR001810">
    <property type="entry name" value="F-box_dom"/>
</dbReference>
<dbReference type="SUPFAM" id="SSF81383">
    <property type="entry name" value="F-box domain"/>
    <property type="match status" value="1"/>
</dbReference>